<evidence type="ECO:0000256" key="6">
    <source>
        <dbReference type="ARBA" id="ARBA00022741"/>
    </source>
</evidence>
<protein>
    <recommendedName>
        <fullName evidence="3 12">Ribokinase</fullName>
        <shortName evidence="12">RK</shortName>
        <ecNumber evidence="2 12">2.7.1.15</ecNumber>
    </recommendedName>
</protein>
<comment type="pathway">
    <text evidence="12">Carbohydrate metabolism; D-ribose degradation; D-ribose 5-phosphate from beta-D-ribopyranose: step 2/2.</text>
</comment>
<evidence type="ECO:0000256" key="2">
    <source>
        <dbReference type="ARBA" id="ARBA00012035"/>
    </source>
</evidence>
<feature type="binding site" evidence="12">
    <location>
        <begin position="241"/>
        <end position="242"/>
    </location>
    <ligand>
        <name>ATP</name>
        <dbReference type="ChEBI" id="CHEBI:30616"/>
    </ligand>
</feature>
<dbReference type="GO" id="GO:0019303">
    <property type="term" value="P:D-ribose catabolic process"/>
    <property type="evidence" value="ECO:0007669"/>
    <property type="project" value="UniProtKB-UniRule"/>
</dbReference>
<dbReference type="GO" id="GO:0004747">
    <property type="term" value="F:ribokinase activity"/>
    <property type="evidence" value="ECO:0007669"/>
    <property type="project" value="UniProtKB-UniRule"/>
</dbReference>
<evidence type="ECO:0000256" key="11">
    <source>
        <dbReference type="ARBA" id="ARBA00023277"/>
    </source>
</evidence>
<comment type="similarity">
    <text evidence="1">Belongs to the carbohydrate kinase pfkB family.</text>
</comment>
<dbReference type="InterPro" id="IPR011611">
    <property type="entry name" value="PfkB_dom"/>
</dbReference>
<dbReference type="PANTHER" id="PTHR10584:SF166">
    <property type="entry name" value="RIBOKINASE"/>
    <property type="match status" value="1"/>
</dbReference>
<evidence type="ECO:0000256" key="9">
    <source>
        <dbReference type="ARBA" id="ARBA00022842"/>
    </source>
</evidence>
<keyword evidence="5 12" id="KW-0479">Metal-binding</keyword>
<feature type="domain" description="Carbohydrate kinase PfkB" evidence="13">
    <location>
        <begin position="4"/>
        <end position="284"/>
    </location>
</feature>
<dbReference type="CDD" id="cd01174">
    <property type="entry name" value="ribokinase"/>
    <property type="match status" value="1"/>
</dbReference>
<keyword evidence="15" id="KW-1185">Reference proteome</keyword>
<evidence type="ECO:0000256" key="1">
    <source>
        <dbReference type="ARBA" id="ARBA00005380"/>
    </source>
</evidence>
<evidence type="ECO:0000256" key="10">
    <source>
        <dbReference type="ARBA" id="ARBA00022958"/>
    </source>
</evidence>
<evidence type="ECO:0000259" key="13">
    <source>
        <dbReference type="Pfam" id="PF00294"/>
    </source>
</evidence>
<feature type="binding site" evidence="12">
    <location>
        <position position="275"/>
    </location>
    <ligand>
        <name>K(+)</name>
        <dbReference type="ChEBI" id="CHEBI:29103"/>
    </ligand>
</feature>
<comment type="function">
    <text evidence="12">Catalyzes the phosphorylation of ribose at O-5 in a reaction requiring ATP and magnesium. The resulting D-ribose-5-phosphate can then be used either for sythesis of nucleotides, histidine, and tryptophan, or as a component of the pentose phosphate pathway.</text>
</comment>
<organism evidence="14 15">
    <name type="scientific">Jeotgalicoccus saudimassiliensis</name>
    <dbReference type="NCBI Taxonomy" id="1461582"/>
    <lineage>
        <taxon>Bacteria</taxon>
        <taxon>Bacillati</taxon>
        <taxon>Bacillota</taxon>
        <taxon>Bacilli</taxon>
        <taxon>Bacillales</taxon>
        <taxon>Staphylococcaceae</taxon>
        <taxon>Jeotgalicoccus</taxon>
    </lineage>
</organism>
<dbReference type="AlphaFoldDB" id="A0A078MBB0"/>
<reference evidence="14 15" key="1">
    <citation type="submission" date="2014-07" db="EMBL/GenBank/DDBJ databases">
        <authorList>
            <person name="Urmite Genomes Urmite Genomes"/>
        </authorList>
    </citation>
    <scope>NUCLEOTIDE SEQUENCE [LARGE SCALE GENOMIC DNA]</scope>
    <source>
        <strain evidence="14 15">13MG44_air</strain>
    </source>
</reference>
<dbReference type="OrthoDB" id="9775849at2"/>
<name>A0A078MBB0_9STAP</name>
<dbReference type="PRINTS" id="PR00990">
    <property type="entry name" value="RIBOKINASE"/>
</dbReference>
<keyword evidence="11 12" id="KW-0119">Carbohydrate metabolism</keyword>
<feature type="binding site" evidence="12">
    <location>
        <position position="141"/>
    </location>
    <ligand>
        <name>substrate</name>
    </ligand>
</feature>
<dbReference type="EC" id="2.7.1.15" evidence="2 12"/>
<dbReference type="InterPro" id="IPR011877">
    <property type="entry name" value="Ribokinase"/>
</dbReference>
<dbReference type="STRING" id="1461582.BN1048_02116"/>
<dbReference type="Gene3D" id="3.40.1190.20">
    <property type="match status" value="1"/>
</dbReference>
<dbReference type="eggNOG" id="COG0524">
    <property type="taxonomic scope" value="Bacteria"/>
</dbReference>
<feature type="active site" description="Proton acceptor" evidence="12">
    <location>
        <position position="242"/>
    </location>
</feature>
<evidence type="ECO:0000313" key="14">
    <source>
        <dbReference type="EMBL" id="CEA03514.1"/>
    </source>
</evidence>
<comment type="cofactor">
    <cofactor evidence="12">
        <name>Mg(2+)</name>
        <dbReference type="ChEBI" id="CHEBI:18420"/>
    </cofactor>
    <text evidence="12">Requires a divalent cation, most likely magnesium in vivo, as an electrophilic catalyst to aid phosphoryl group transfer. It is the chelate of the metal and the nucleotide that is the actual substrate.</text>
</comment>
<dbReference type="RefSeq" id="WP_035811018.1">
    <property type="nucleotide sequence ID" value="NZ_CCSE01000001.1"/>
</dbReference>
<feature type="binding site" evidence="12">
    <location>
        <position position="266"/>
    </location>
    <ligand>
        <name>ATP</name>
        <dbReference type="ChEBI" id="CHEBI:30616"/>
    </ligand>
</feature>
<evidence type="ECO:0000256" key="7">
    <source>
        <dbReference type="ARBA" id="ARBA00022777"/>
    </source>
</evidence>
<dbReference type="NCBIfam" id="TIGR02152">
    <property type="entry name" value="D_ribokin_bact"/>
    <property type="match status" value="1"/>
</dbReference>
<proteinExistence type="inferred from homology"/>
<dbReference type="UniPathway" id="UPA00916">
    <property type="reaction ID" value="UER00889"/>
</dbReference>
<dbReference type="Proteomes" id="UP000044136">
    <property type="component" value="Unassembled WGS sequence"/>
</dbReference>
<feature type="binding site" evidence="12">
    <location>
        <begin position="210"/>
        <end position="215"/>
    </location>
    <ligand>
        <name>ATP</name>
        <dbReference type="ChEBI" id="CHEBI:30616"/>
    </ligand>
</feature>
<evidence type="ECO:0000256" key="8">
    <source>
        <dbReference type="ARBA" id="ARBA00022840"/>
    </source>
</evidence>
<feature type="binding site" evidence="12">
    <location>
        <position position="277"/>
    </location>
    <ligand>
        <name>K(+)</name>
        <dbReference type="ChEBI" id="CHEBI:29103"/>
    </ligand>
</feature>
<keyword evidence="9 12" id="KW-0460">Magnesium</keyword>
<keyword evidence="8 12" id="KW-0067">ATP-binding</keyword>
<comment type="subunit">
    <text evidence="12">Homodimer.</text>
</comment>
<gene>
    <name evidence="12 14" type="primary">rbsK</name>
    <name evidence="14" type="ORF">BN1048_02116</name>
</gene>
<dbReference type="GO" id="GO:0005829">
    <property type="term" value="C:cytosol"/>
    <property type="evidence" value="ECO:0007669"/>
    <property type="project" value="TreeGrafter"/>
</dbReference>
<accession>A0A078MBB0</accession>
<evidence type="ECO:0000256" key="12">
    <source>
        <dbReference type="HAMAP-Rule" id="MF_01987"/>
    </source>
</evidence>
<evidence type="ECO:0000256" key="3">
    <source>
        <dbReference type="ARBA" id="ARBA00016943"/>
    </source>
</evidence>
<dbReference type="PANTHER" id="PTHR10584">
    <property type="entry name" value="SUGAR KINASE"/>
    <property type="match status" value="1"/>
</dbReference>
<feature type="binding site" evidence="12">
    <location>
        <position position="272"/>
    </location>
    <ligand>
        <name>K(+)</name>
        <dbReference type="ChEBI" id="CHEBI:29103"/>
    </ligand>
</feature>
<dbReference type="HOGENOM" id="CLU_027634_2_2_9"/>
<dbReference type="HAMAP" id="MF_01987">
    <property type="entry name" value="Ribokinase"/>
    <property type="match status" value="1"/>
</dbReference>
<evidence type="ECO:0000256" key="4">
    <source>
        <dbReference type="ARBA" id="ARBA00022679"/>
    </source>
</evidence>
<feature type="binding site" evidence="12">
    <location>
        <position position="242"/>
    </location>
    <ligand>
        <name>substrate</name>
    </ligand>
</feature>
<feature type="binding site" evidence="12">
    <location>
        <begin position="41"/>
        <end position="45"/>
    </location>
    <ligand>
        <name>substrate</name>
    </ligand>
</feature>
<dbReference type="InterPro" id="IPR002173">
    <property type="entry name" value="Carboh/pur_kinase_PfkB_CS"/>
</dbReference>
<dbReference type="PROSITE" id="PS00584">
    <property type="entry name" value="PFKB_KINASES_2"/>
    <property type="match status" value="1"/>
</dbReference>
<keyword evidence="12" id="KW-0963">Cytoplasm</keyword>
<dbReference type="SUPFAM" id="SSF53613">
    <property type="entry name" value="Ribokinase-like"/>
    <property type="match status" value="1"/>
</dbReference>
<dbReference type="InterPro" id="IPR029056">
    <property type="entry name" value="Ribokinase-like"/>
</dbReference>
<keyword evidence="10 12" id="KW-0630">Potassium</keyword>
<comment type="similarity">
    <text evidence="12">Belongs to the carbohydrate kinase PfkB family. Ribokinase subfamily.</text>
</comment>
<dbReference type="GO" id="GO:0005524">
    <property type="term" value="F:ATP binding"/>
    <property type="evidence" value="ECO:0007669"/>
    <property type="project" value="UniProtKB-UniRule"/>
</dbReference>
<dbReference type="Pfam" id="PF00294">
    <property type="entry name" value="PfkB"/>
    <property type="match status" value="1"/>
</dbReference>
<evidence type="ECO:0000313" key="15">
    <source>
        <dbReference type="Proteomes" id="UP000044136"/>
    </source>
</evidence>
<dbReference type="InterPro" id="IPR002139">
    <property type="entry name" value="Ribo/fructo_kinase"/>
</dbReference>
<keyword evidence="7 12" id="KW-0418">Kinase</keyword>
<evidence type="ECO:0000256" key="5">
    <source>
        <dbReference type="ARBA" id="ARBA00022723"/>
    </source>
</evidence>
<dbReference type="GO" id="GO:0046872">
    <property type="term" value="F:metal ion binding"/>
    <property type="evidence" value="ECO:0007669"/>
    <property type="project" value="UniProtKB-KW"/>
</dbReference>
<sequence>MSKPKVTIVGSLNMDLVVTAERHPKIGETLTGEKFTTLCGGKGANQAVAAARLGCDVTFIGRVGNDAFGTEMIESLKSEGVNVDHIEVLDEVESGIAMITVNPLDNTIIVVPGANAHVTKDVIDKHREALLESDVVVTQLEIPMETVDYVAEVCGDNNIELVVNPAPAQKLTDNIINNSTYITPNQIELTQLAEAHPELLKDHIDKFVVTSGSKGCYYTVDAYRVDVPTMKAEVVDTTGAGDCFNGAFVSYIAQGRSLEESCHFANAAASLSVEKFGAQNAMPTTEQVLERMNR</sequence>
<comment type="caution">
    <text evidence="12">Lacks conserved residue(s) required for the propagation of feature annotation.</text>
</comment>
<keyword evidence="6 12" id="KW-0547">Nucleotide-binding</keyword>
<feature type="binding site" evidence="12">
    <location>
        <begin position="13"/>
        <end position="15"/>
    </location>
    <ligand>
        <name>substrate</name>
    </ligand>
</feature>
<comment type="subcellular location">
    <subcellularLocation>
        <location evidence="12">Cytoplasm</location>
    </subcellularLocation>
</comment>
<keyword evidence="4 12" id="KW-0808">Transferase</keyword>
<feature type="binding site" evidence="12">
    <location>
        <position position="185"/>
    </location>
    <ligand>
        <name>ATP</name>
        <dbReference type="ChEBI" id="CHEBI:30616"/>
    </ligand>
</feature>
<feature type="binding site" evidence="12">
    <location>
        <position position="238"/>
    </location>
    <ligand>
        <name>K(+)</name>
        <dbReference type="ChEBI" id="CHEBI:29103"/>
    </ligand>
</feature>
<comment type="catalytic activity">
    <reaction evidence="12">
        <text>D-ribose + ATP = D-ribose 5-phosphate + ADP + H(+)</text>
        <dbReference type="Rhea" id="RHEA:13697"/>
        <dbReference type="ChEBI" id="CHEBI:15378"/>
        <dbReference type="ChEBI" id="CHEBI:30616"/>
        <dbReference type="ChEBI" id="CHEBI:47013"/>
        <dbReference type="ChEBI" id="CHEBI:78346"/>
        <dbReference type="ChEBI" id="CHEBI:456216"/>
        <dbReference type="EC" id="2.7.1.15"/>
    </reaction>
</comment>
<dbReference type="EMBL" id="CCSE01000001">
    <property type="protein sequence ID" value="CEA03514.1"/>
    <property type="molecule type" value="Genomic_DNA"/>
</dbReference>
<feature type="binding site" evidence="12">
    <location>
        <position position="236"/>
    </location>
    <ligand>
        <name>K(+)</name>
        <dbReference type="ChEBI" id="CHEBI:29103"/>
    </ligand>
</feature>
<comment type="activity regulation">
    <text evidence="12">Activated by a monovalent cation that binds near, but not in, the active site. The most likely occupant of the site in vivo is potassium. Ion binding induces a conformational change that may alter substrate affinity.</text>
</comment>